<feature type="domain" description="Dihydroorotate dehydrogenase catalytic" evidence="2">
    <location>
        <begin position="45"/>
        <end position="249"/>
    </location>
</feature>
<sequence length="304" mass="33518">MIVLSNGHSFEYIVASGAMGFDGSGWLWERPLVRLGFIKPELFTTVLKTLTWYPRNGNLRWWKPWECIKSIPGGSVNKVSLTNKGIRHWINEIAPNIDFKKFPIVGSVFGDVGKIVELTREFNAFDFVAIEVNGSCPNVDDSSEIQQAESIIRCVRMAKSVSRHPVIVKVSVSQNYLAIARGLVGVAEAVSINSVPWEVAFHSGEETPLWRLMNKTGGGGGGVSGVPAQKENWKAVKALAMQGALPVIAPSIMEFSDMDYVRSIGADAVSFGAIHLPTKGKPWTLFTNPCKPTRYVELERRGER</sequence>
<dbReference type="GO" id="GO:0005737">
    <property type="term" value="C:cytoplasm"/>
    <property type="evidence" value="ECO:0007669"/>
    <property type="project" value="InterPro"/>
</dbReference>
<evidence type="ECO:0000259" key="2">
    <source>
        <dbReference type="Pfam" id="PF01180"/>
    </source>
</evidence>
<reference evidence="3" key="1">
    <citation type="submission" date="2018-06" db="EMBL/GenBank/DDBJ databases">
        <authorList>
            <person name="Zhirakovskaya E."/>
        </authorList>
    </citation>
    <scope>NUCLEOTIDE SEQUENCE</scope>
</reference>
<dbReference type="Pfam" id="PF01180">
    <property type="entry name" value="DHO_dh"/>
    <property type="match status" value="1"/>
</dbReference>
<evidence type="ECO:0000256" key="1">
    <source>
        <dbReference type="ARBA" id="ARBA00023002"/>
    </source>
</evidence>
<dbReference type="GO" id="GO:0016627">
    <property type="term" value="F:oxidoreductase activity, acting on the CH-CH group of donors"/>
    <property type="evidence" value="ECO:0007669"/>
    <property type="project" value="InterPro"/>
</dbReference>
<protein>
    <recommendedName>
        <fullName evidence="2">Dihydroorotate dehydrogenase catalytic domain-containing protein</fullName>
    </recommendedName>
</protein>
<dbReference type="AlphaFoldDB" id="A0A3B0V4K6"/>
<keyword evidence="1" id="KW-0560">Oxidoreductase</keyword>
<dbReference type="EMBL" id="UOEV01000002">
    <property type="protein sequence ID" value="VAW31769.1"/>
    <property type="molecule type" value="Genomic_DNA"/>
</dbReference>
<accession>A0A3B0V4K6</accession>
<proteinExistence type="predicted"/>
<dbReference type="SUPFAM" id="SSF51395">
    <property type="entry name" value="FMN-linked oxidoreductases"/>
    <property type="match status" value="1"/>
</dbReference>
<gene>
    <name evidence="3" type="ORF">MNBD_CPR01-201</name>
</gene>
<evidence type="ECO:0000313" key="3">
    <source>
        <dbReference type="EMBL" id="VAW31769.1"/>
    </source>
</evidence>
<dbReference type="InterPro" id="IPR013785">
    <property type="entry name" value="Aldolase_TIM"/>
</dbReference>
<dbReference type="InterPro" id="IPR005720">
    <property type="entry name" value="Dihydroorotate_DH_cat"/>
</dbReference>
<dbReference type="Gene3D" id="3.20.20.70">
    <property type="entry name" value="Aldolase class I"/>
    <property type="match status" value="1"/>
</dbReference>
<organism evidence="3">
    <name type="scientific">hydrothermal vent metagenome</name>
    <dbReference type="NCBI Taxonomy" id="652676"/>
    <lineage>
        <taxon>unclassified sequences</taxon>
        <taxon>metagenomes</taxon>
        <taxon>ecological metagenomes</taxon>
    </lineage>
</organism>
<name>A0A3B0V4K6_9ZZZZ</name>